<dbReference type="RefSeq" id="XP_031027277.1">
    <property type="nucleotide sequence ID" value="XM_031166765.1"/>
</dbReference>
<sequence>MEHQSLVLIFCGKFVCLPASGKTTLAHNLRDHITSTTNRKVKLISYDDVIPEWRSPNGGDRAEDFKISRSKALQVVQDVLKSVSDQSVVMVDDNNYYISMRYEIYQIARNYGIPYVIIHADCSKEECLSRNSKRAVNDRVPDLIIETMSAKFQKPNLMSNSWEQFTVIADAATSLDLAALWRQIDDSGSSSLVWLQIKEERELPSKEIHSISLKERLNLELSKAVNVIMKSLAGKRTPQELAIMAKTISEAKRNTFRNAIIDNEDQIADIVSSFVESVAFITSWLETPTDNSWQVNSRLGRNLSGVHYAQQIPHIANSTGNDTSSWVGPQVFKTQCSNLLFLTLYPVQGLDKIVDSELQFLANQMYAYNQAGIKVLIRFAPEMNGNWFIWGQQPAAYKAAFRAIYYAVNNVTSDVAFVWSPNLQGGYPYPGGTYPLPTAGSADFKTLDTNNDGNITGLDDPYTPYYPGDDVVDWVGMSIYYFGHVWPWTVNLVPYPGQFIDNLLYGGNPPPLAAGIGSYNFYSMFVTSNRSKPFAVSEFGASFHENGTYPAGYVSVAPGPGEVAIKQNWWRQSMLNTSFYAQFPKVKLFGLFEFRKFEETTFRDFQITNTSAGNNVTAALLADMDLMPSGMILYATPTSYPAVTDTGTLALKWYPSAATHTINNGISWLSLLLIIAMILYI</sequence>
<dbReference type="OrthoDB" id="428177at2759"/>
<dbReference type="SUPFAM" id="SSF52540">
    <property type="entry name" value="P-loop containing nucleoside triphosphate hydrolases"/>
    <property type="match status" value="1"/>
</dbReference>
<dbReference type="GO" id="GO:0006080">
    <property type="term" value="P:substituted mannan metabolic process"/>
    <property type="evidence" value="ECO:0007669"/>
    <property type="project" value="InterPro"/>
</dbReference>
<dbReference type="PROSITE" id="PS51764">
    <property type="entry name" value="GH26"/>
    <property type="match status" value="1"/>
</dbReference>
<dbReference type="GO" id="GO:0016985">
    <property type="term" value="F:mannan endo-1,4-beta-mannosidase activity"/>
    <property type="evidence" value="ECO:0007669"/>
    <property type="project" value="InterPro"/>
</dbReference>
<proteinExistence type="inferred from homology"/>
<comment type="caution">
    <text evidence="8">The sequence shown here is derived from an EMBL/GenBank/DDBJ whole genome shotgun (WGS) entry which is preliminary data.</text>
</comment>
<dbReference type="Gene3D" id="3.40.50.300">
    <property type="entry name" value="P-loop containing nucleotide triphosphate hydrolases"/>
    <property type="match status" value="1"/>
</dbReference>
<organism evidence="8 9">
    <name type="scientific">Synchytrium microbalum</name>
    <dbReference type="NCBI Taxonomy" id="1806994"/>
    <lineage>
        <taxon>Eukaryota</taxon>
        <taxon>Fungi</taxon>
        <taxon>Fungi incertae sedis</taxon>
        <taxon>Chytridiomycota</taxon>
        <taxon>Chytridiomycota incertae sedis</taxon>
        <taxon>Chytridiomycetes</taxon>
        <taxon>Synchytriales</taxon>
        <taxon>Synchytriaceae</taxon>
        <taxon>Synchytrium</taxon>
    </lineage>
</organism>
<dbReference type="AlphaFoldDB" id="A0A507C828"/>
<feature type="domain" description="GH26" evidence="7">
    <location>
        <begin position="232"/>
        <end position="604"/>
    </location>
</feature>
<comment type="similarity">
    <text evidence="1 6">Belongs to the glycosyl hydrolase 26 family.</text>
</comment>
<feature type="active site" description="Nucleophile" evidence="6">
    <location>
        <position position="538"/>
    </location>
</feature>
<dbReference type="GO" id="GO:0005524">
    <property type="term" value="F:ATP binding"/>
    <property type="evidence" value="ECO:0007669"/>
    <property type="project" value="UniProtKB-KW"/>
</dbReference>
<dbReference type="GeneID" id="42002062"/>
<dbReference type="InterPro" id="IPR000805">
    <property type="entry name" value="Glyco_hydro_26"/>
</dbReference>
<feature type="active site" description="Proton donor" evidence="6">
    <location>
        <position position="382"/>
    </location>
</feature>
<evidence type="ECO:0000259" key="7">
    <source>
        <dbReference type="PROSITE" id="PS51764"/>
    </source>
</evidence>
<dbReference type="Gene3D" id="3.20.20.80">
    <property type="entry name" value="Glycosidases"/>
    <property type="match status" value="1"/>
</dbReference>
<dbReference type="InterPro" id="IPR017853">
    <property type="entry name" value="GH"/>
</dbReference>
<dbReference type="PANTHER" id="PTHR40079:SF4">
    <property type="entry name" value="GH26 DOMAIN-CONTAINING PROTEIN-RELATED"/>
    <property type="match status" value="1"/>
</dbReference>
<dbReference type="InterPro" id="IPR022790">
    <property type="entry name" value="GH26_dom"/>
</dbReference>
<dbReference type="InterPro" id="IPR027417">
    <property type="entry name" value="P-loop_NTPase"/>
</dbReference>
<dbReference type="EMBL" id="QEAO01000003">
    <property type="protein sequence ID" value="TPX37207.1"/>
    <property type="molecule type" value="Genomic_DNA"/>
</dbReference>
<dbReference type="InterPro" id="IPR013641">
    <property type="entry name" value="KTI12/PSTK"/>
</dbReference>
<accession>A0A507C828</accession>
<dbReference type="Pfam" id="PF08433">
    <property type="entry name" value="KTI12"/>
    <property type="match status" value="1"/>
</dbReference>
<name>A0A507C828_9FUNG</name>
<evidence type="ECO:0000256" key="3">
    <source>
        <dbReference type="ARBA" id="ARBA00022801"/>
    </source>
</evidence>
<dbReference type="Proteomes" id="UP000319731">
    <property type="component" value="Unassembled WGS sequence"/>
</dbReference>
<keyword evidence="2" id="KW-0547">Nucleotide-binding</keyword>
<dbReference type="PANTHER" id="PTHR40079">
    <property type="entry name" value="MANNAN ENDO-1,4-BETA-MANNOSIDASE E-RELATED"/>
    <property type="match status" value="1"/>
</dbReference>
<dbReference type="SUPFAM" id="SSF51445">
    <property type="entry name" value="(Trans)glycosidases"/>
    <property type="match status" value="1"/>
</dbReference>
<evidence type="ECO:0000313" key="8">
    <source>
        <dbReference type="EMBL" id="TPX37207.1"/>
    </source>
</evidence>
<reference evidence="8 9" key="1">
    <citation type="journal article" date="2019" name="Sci. Rep.">
        <title>Comparative genomics of chytrid fungi reveal insights into the obligate biotrophic and pathogenic lifestyle of Synchytrium endobioticum.</title>
        <authorList>
            <person name="van de Vossenberg B.T.L.H."/>
            <person name="Warris S."/>
            <person name="Nguyen H.D.T."/>
            <person name="van Gent-Pelzer M.P.E."/>
            <person name="Joly D.L."/>
            <person name="van de Geest H.C."/>
            <person name="Bonants P.J.M."/>
            <person name="Smith D.S."/>
            <person name="Levesque C.A."/>
            <person name="van der Lee T.A.J."/>
        </authorList>
    </citation>
    <scope>NUCLEOTIDE SEQUENCE [LARGE SCALE GENOMIC DNA]</scope>
    <source>
        <strain evidence="8 9">JEL517</strain>
    </source>
</reference>
<gene>
    <name evidence="8" type="primary">SMI837</name>
    <name evidence="8" type="ORF">SmJEL517_g00837</name>
</gene>
<evidence type="ECO:0000256" key="6">
    <source>
        <dbReference type="PROSITE-ProRule" id="PRU01100"/>
    </source>
</evidence>
<dbReference type="Pfam" id="PF02156">
    <property type="entry name" value="Glyco_hydro_26"/>
    <property type="match status" value="1"/>
</dbReference>
<evidence type="ECO:0000256" key="5">
    <source>
        <dbReference type="ARBA" id="ARBA00023295"/>
    </source>
</evidence>
<keyword evidence="5 6" id="KW-0326">Glycosidase</keyword>
<evidence type="ECO:0000256" key="1">
    <source>
        <dbReference type="ARBA" id="ARBA00007754"/>
    </source>
</evidence>
<protein>
    <submittedName>
        <fullName evidence="8">Mannan endo-1,4-beta-mannosidase</fullName>
    </submittedName>
</protein>
<keyword evidence="9" id="KW-1185">Reference proteome</keyword>
<evidence type="ECO:0000256" key="4">
    <source>
        <dbReference type="ARBA" id="ARBA00022840"/>
    </source>
</evidence>
<keyword evidence="4" id="KW-0067">ATP-binding</keyword>
<evidence type="ECO:0000256" key="2">
    <source>
        <dbReference type="ARBA" id="ARBA00022741"/>
    </source>
</evidence>
<keyword evidence="3 6" id="KW-0378">Hydrolase</keyword>
<dbReference type="STRING" id="1806994.A0A507C828"/>
<evidence type="ECO:0000313" key="9">
    <source>
        <dbReference type="Proteomes" id="UP000319731"/>
    </source>
</evidence>